<reference evidence="1" key="2">
    <citation type="journal article" date="2015" name="Antimicrob. Agents Chemother.">
        <title>Dissemination of blaOXA-23 in Acinetobacter spp. in China: Main Roles of Conjugative Plasmid pAZJ221 and Transposon Tn2009.</title>
        <authorList>
            <person name="Liu L.L."/>
            <person name="Ji S.J."/>
            <person name="Ruan Z."/>
            <person name="Fu Y."/>
            <person name="Fu Y.Q."/>
            <person name="Wang Y.F."/>
            <person name="Yu Y.S."/>
        </authorList>
    </citation>
    <scope>NUCLEOTIDE SEQUENCE</scope>
    <source>
        <strain evidence="1">A221</strain>
        <plasmid evidence="1">pAZJ221</plasmid>
    </source>
</reference>
<gene>
    <name evidence="1" type="ORF">NG19_0025</name>
</gene>
<dbReference type="AlphaFoldDB" id="A0A0C4Y2I4"/>
<accession>A0A0C4Y2I4</accession>
<evidence type="ECO:0000313" key="1">
    <source>
        <dbReference type="EMBL" id="AJF79861.1"/>
    </source>
</evidence>
<keyword evidence="1" id="KW-0614">Plasmid</keyword>
<organism evidence="1">
    <name type="scientific">Acinetobacter baumannii</name>
    <dbReference type="NCBI Taxonomy" id="470"/>
    <lineage>
        <taxon>Bacteria</taxon>
        <taxon>Pseudomonadati</taxon>
        <taxon>Pseudomonadota</taxon>
        <taxon>Gammaproteobacteria</taxon>
        <taxon>Moraxellales</taxon>
        <taxon>Moraxellaceae</taxon>
        <taxon>Acinetobacter</taxon>
        <taxon>Acinetobacter calcoaceticus/baumannii complex</taxon>
    </lineage>
</organism>
<proteinExistence type="predicted"/>
<protein>
    <submittedName>
        <fullName evidence="1">Uncharacterized protein</fullName>
    </submittedName>
</protein>
<name>A0A0C4Y2I4_ACIBA</name>
<sequence>MAKSIRLRDRQAEQVEDLARKLSFEHNITIKESDIVHALVDKGLDDLTLEEIIITMQNLKKEKSGV</sequence>
<reference evidence="1" key="1">
    <citation type="submission" date="2014-10" db="EMBL/GenBank/DDBJ databases">
        <authorList>
            <person name="Liu L."/>
            <person name="Ji S."/>
            <person name="Ruan Z."/>
            <person name="Fu Y."/>
            <person name="Fu Y."/>
            <person name="Wang Y."/>
            <person name="Yu Y."/>
        </authorList>
    </citation>
    <scope>NUCLEOTIDE SEQUENCE</scope>
    <source>
        <strain evidence="1">A221</strain>
        <plasmid evidence="1">pAZJ221</plasmid>
    </source>
</reference>
<dbReference type="PATRIC" id="fig|470.1342.peg.3892"/>
<dbReference type="RefSeq" id="WP_001129906.1">
    <property type="nucleotide sequence ID" value="NZ_CP018144.1"/>
</dbReference>
<geneLocation type="plasmid" evidence="1">
    <name>pAZJ221</name>
</geneLocation>
<dbReference type="EMBL" id="KM922672">
    <property type="protein sequence ID" value="AJF79861.1"/>
    <property type="molecule type" value="Genomic_DNA"/>
</dbReference>